<sequence>LQQLGEGWSLLTSLTWQYAFDRLLSSEEFGLGGAQLVRAYDPSEVTGDQGYGLKFEIQKGIKTNWDYLKSYQPYLYIDHGSVYLKNPTATSQEEQELTALGIGARGNITDWLSGYLEIGLPLSKDVGTEGNKDPRAFFSLTAHY</sequence>
<dbReference type="GO" id="GO:0008320">
    <property type="term" value="F:protein transmembrane transporter activity"/>
    <property type="evidence" value="ECO:0007669"/>
    <property type="project" value="TreeGrafter"/>
</dbReference>
<accession>A0A382XX75</accession>
<dbReference type="InterPro" id="IPR005565">
    <property type="entry name" value="Hemolysn_activator_HlyB_C"/>
</dbReference>
<dbReference type="GO" id="GO:0098046">
    <property type="term" value="C:type V protein secretion system complex"/>
    <property type="evidence" value="ECO:0007669"/>
    <property type="project" value="TreeGrafter"/>
</dbReference>
<dbReference type="EMBL" id="UINC01171197">
    <property type="protein sequence ID" value="SVD75636.1"/>
    <property type="molecule type" value="Genomic_DNA"/>
</dbReference>
<dbReference type="PANTHER" id="PTHR34597:SF6">
    <property type="entry name" value="BLR6126 PROTEIN"/>
    <property type="match status" value="1"/>
</dbReference>
<organism evidence="2">
    <name type="scientific">marine metagenome</name>
    <dbReference type="NCBI Taxonomy" id="408172"/>
    <lineage>
        <taxon>unclassified sequences</taxon>
        <taxon>metagenomes</taxon>
        <taxon>ecological metagenomes</taxon>
    </lineage>
</organism>
<dbReference type="Pfam" id="PF03865">
    <property type="entry name" value="ShlB"/>
    <property type="match status" value="1"/>
</dbReference>
<feature type="non-terminal residue" evidence="2">
    <location>
        <position position="1"/>
    </location>
</feature>
<dbReference type="Gene3D" id="2.40.160.50">
    <property type="entry name" value="membrane protein fhac: a member of the omp85/tpsb transporter family"/>
    <property type="match status" value="1"/>
</dbReference>
<dbReference type="InterPro" id="IPR051544">
    <property type="entry name" value="TPS_OM_transporter"/>
</dbReference>
<dbReference type="GO" id="GO:0046819">
    <property type="term" value="P:protein secretion by the type V secretion system"/>
    <property type="evidence" value="ECO:0007669"/>
    <property type="project" value="TreeGrafter"/>
</dbReference>
<reference evidence="2" key="1">
    <citation type="submission" date="2018-05" db="EMBL/GenBank/DDBJ databases">
        <authorList>
            <person name="Lanie J.A."/>
            <person name="Ng W.-L."/>
            <person name="Kazmierczak K.M."/>
            <person name="Andrzejewski T.M."/>
            <person name="Davidsen T.M."/>
            <person name="Wayne K.J."/>
            <person name="Tettelin H."/>
            <person name="Glass J.I."/>
            <person name="Rusch D."/>
            <person name="Podicherti R."/>
            <person name="Tsui H.-C.T."/>
            <person name="Winkler M.E."/>
        </authorList>
    </citation>
    <scope>NUCLEOTIDE SEQUENCE</scope>
</reference>
<gene>
    <name evidence="2" type="ORF">METZ01_LOCUS428490</name>
</gene>
<evidence type="ECO:0000259" key="1">
    <source>
        <dbReference type="Pfam" id="PF03865"/>
    </source>
</evidence>
<dbReference type="AlphaFoldDB" id="A0A382XX75"/>
<name>A0A382XX75_9ZZZZ</name>
<feature type="domain" description="Haemolysin activator HlyB C-terminal" evidence="1">
    <location>
        <begin position="7"/>
        <end position="106"/>
    </location>
</feature>
<dbReference type="PANTHER" id="PTHR34597">
    <property type="entry name" value="SLR1661 PROTEIN"/>
    <property type="match status" value="1"/>
</dbReference>
<protein>
    <recommendedName>
        <fullName evidence="1">Haemolysin activator HlyB C-terminal domain-containing protein</fullName>
    </recommendedName>
</protein>
<evidence type="ECO:0000313" key="2">
    <source>
        <dbReference type="EMBL" id="SVD75636.1"/>
    </source>
</evidence>
<proteinExistence type="predicted"/>